<dbReference type="SUPFAM" id="SSF56801">
    <property type="entry name" value="Acetyl-CoA synthetase-like"/>
    <property type="match status" value="1"/>
</dbReference>
<reference evidence="1 2" key="1">
    <citation type="journal article" date="2016" name="Nat. Commun.">
        <title>Thousands of microbial genomes shed light on interconnected biogeochemical processes in an aquifer system.</title>
        <authorList>
            <person name="Anantharaman K."/>
            <person name="Brown C.T."/>
            <person name="Hug L.A."/>
            <person name="Sharon I."/>
            <person name="Castelle C.J."/>
            <person name="Probst A.J."/>
            <person name="Thomas B.C."/>
            <person name="Singh A."/>
            <person name="Wilkins M.J."/>
            <person name="Karaoz U."/>
            <person name="Brodie E.L."/>
            <person name="Williams K.H."/>
            <person name="Hubbard S.S."/>
            <person name="Banfield J.F."/>
        </authorList>
    </citation>
    <scope>NUCLEOTIDE SEQUENCE [LARGE SCALE GENOMIC DNA]</scope>
</reference>
<evidence type="ECO:0000313" key="1">
    <source>
        <dbReference type="EMBL" id="OGG71787.1"/>
    </source>
</evidence>
<dbReference type="PANTHER" id="PTHR43845:SF1">
    <property type="entry name" value="BLR5969 PROTEIN"/>
    <property type="match status" value="1"/>
</dbReference>
<comment type="caution">
    <text evidence="1">The sequence shown here is derived from an EMBL/GenBank/DDBJ whole genome shotgun (WGS) entry which is preliminary data.</text>
</comment>
<dbReference type="InterPro" id="IPR042099">
    <property type="entry name" value="ANL_N_sf"/>
</dbReference>
<gene>
    <name evidence="1" type="ORF">A3A35_02605</name>
</gene>
<dbReference type="EMBL" id="MFLV01000009">
    <property type="protein sequence ID" value="OGG71787.1"/>
    <property type="molecule type" value="Genomic_DNA"/>
</dbReference>
<dbReference type="Gene3D" id="3.40.50.12780">
    <property type="entry name" value="N-terminal domain of ligase-like"/>
    <property type="match status" value="1"/>
</dbReference>
<accession>A0A1F6EDV3</accession>
<evidence type="ECO:0000313" key="2">
    <source>
        <dbReference type="Proteomes" id="UP000179115"/>
    </source>
</evidence>
<name>A0A1F6EDV3_9BACT</name>
<dbReference type="Proteomes" id="UP000179115">
    <property type="component" value="Unassembled WGS sequence"/>
</dbReference>
<dbReference type="PANTHER" id="PTHR43845">
    <property type="entry name" value="BLR5969 PROTEIN"/>
    <property type="match status" value="1"/>
</dbReference>
<proteinExistence type="predicted"/>
<organism evidence="1 2">
    <name type="scientific">Candidatus Kaiserbacteria bacterium RIFCSPLOWO2_01_FULL_51_21</name>
    <dbReference type="NCBI Taxonomy" id="1798508"/>
    <lineage>
        <taxon>Bacteria</taxon>
        <taxon>Candidatus Kaiseribacteriota</taxon>
    </lineage>
</organism>
<dbReference type="STRING" id="1798508.A3A35_02605"/>
<protein>
    <submittedName>
        <fullName evidence="1">Uncharacterized protein</fullName>
    </submittedName>
</protein>
<sequence>MQQKLTGTPSIQPANLLGLIKSKGTNYWMKVRERQMLELFHATSKRVPAYKDYLKKSKVNPERIETLKDFASIPPINKKNYLRVYPFDKLVWDGDIKKPITIHATSGSTGEPTYFQKEFIFDRRRELILENFFNCNELTLEGPTLFVITFGMGVWSAGMSIYTAAYLATNKNTYPISIISPGINKIEVLKILKKLAPYYQQVIIAGYPPFVKDIIDDALREGIDIKKFNTRFIFTGESFTEEFRNYLSEKAGIRNIFTDTMNTYGTSELGAMAVETPASIFIRRLAQKKNVYKELFGDGVNIPTLAQYIPYFVNFECVSGDLYFTGNNTIPLVRYQPGDSGGVFTFQQLENSLLNVDVRLKAEFEKLGISKYIHKLPFVYVYERKNLATTLYGILIYPEFLKIALLNRQLNQFLTGKFTMIRKHDKRQNQYLEINLELKKGVYFKKYYETKTLEKIIETLKLKSSEFRELYKNLQNKANPKLVFWPYEDEKYFKPGIKQTWVKKIS</sequence>
<dbReference type="AlphaFoldDB" id="A0A1F6EDV3"/>